<feature type="compositionally biased region" description="Low complexity" evidence="2">
    <location>
        <begin position="155"/>
        <end position="176"/>
    </location>
</feature>
<gene>
    <name evidence="5" type="ORF">BGZ97_009007</name>
</gene>
<evidence type="ECO:0000259" key="4">
    <source>
        <dbReference type="PROSITE" id="PS50006"/>
    </source>
</evidence>
<evidence type="ECO:0000313" key="5">
    <source>
        <dbReference type="EMBL" id="KAG0314724.1"/>
    </source>
</evidence>
<dbReference type="EMBL" id="JAAAIN010000423">
    <property type="protein sequence ID" value="KAG0314724.1"/>
    <property type="molecule type" value="Genomic_DNA"/>
</dbReference>
<feature type="region of interest" description="Disordered" evidence="2">
    <location>
        <begin position="517"/>
        <end position="539"/>
    </location>
</feature>
<proteinExistence type="predicted"/>
<evidence type="ECO:0000256" key="1">
    <source>
        <dbReference type="SAM" id="Coils"/>
    </source>
</evidence>
<keyword evidence="1" id="KW-0175">Coiled coil</keyword>
<dbReference type="AlphaFoldDB" id="A0A9P6RAG3"/>
<feature type="domain" description="FHA" evidence="4">
    <location>
        <begin position="37"/>
        <end position="93"/>
    </location>
</feature>
<evidence type="ECO:0000256" key="2">
    <source>
        <dbReference type="SAM" id="MobiDB-lite"/>
    </source>
</evidence>
<reference evidence="5" key="1">
    <citation type="journal article" date="2020" name="Fungal Divers.">
        <title>Resolving the Mortierellaceae phylogeny through synthesis of multi-gene phylogenetics and phylogenomics.</title>
        <authorList>
            <person name="Vandepol N."/>
            <person name="Liber J."/>
            <person name="Desiro A."/>
            <person name="Na H."/>
            <person name="Kennedy M."/>
            <person name="Barry K."/>
            <person name="Grigoriev I.V."/>
            <person name="Miller A.N."/>
            <person name="O'Donnell K."/>
            <person name="Stajich J.E."/>
            <person name="Bonito G."/>
        </authorList>
    </citation>
    <scope>NUCLEOTIDE SEQUENCE</scope>
    <source>
        <strain evidence="5">NVP60</strain>
    </source>
</reference>
<evidence type="ECO:0000256" key="3">
    <source>
        <dbReference type="SAM" id="Phobius"/>
    </source>
</evidence>
<dbReference type="SMART" id="SM00240">
    <property type="entry name" value="FHA"/>
    <property type="match status" value="1"/>
</dbReference>
<dbReference type="Pfam" id="PF00498">
    <property type="entry name" value="FHA"/>
    <property type="match status" value="1"/>
</dbReference>
<dbReference type="Gene3D" id="2.60.200.20">
    <property type="match status" value="1"/>
</dbReference>
<keyword evidence="6" id="KW-1185">Reference proteome</keyword>
<feature type="coiled-coil region" evidence="1">
    <location>
        <begin position="307"/>
        <end position="341"/>
    </location>
</feature>
<dbReference type="InterPro" id="IPR000253">
    <property type="entry name" value="FHA_dom"/>
</dbReference>
<comment type="caution">
    <text evidence="5">The sequence shown here is derived from an EMBL/GenBank/DDBJ whole genome shotgun (WGS) entry which is preliminary data.</text>
</comment>
<evidence type="ECO:0000313" key="6">
    <source>
        <dbReference type="Proteomes" id="UP000823405"/>
    </source>
</evidence>
<keyword evidence="3" id="KW-1133">Transmembrane helix</keyword>
<dbReference type="PROSITE" id="PS50006">
    <property type="entry name" value="FHA_DOMAIN"/>
    <property type="match status" value="1"/>
</dbReference>
<feature type="transmembrane region" description="Helical" evidence="3">
    <location>
        <begin position="568"/>
        <end position="586"/>
    </location>
</feature>
<feature type="region of interest" description="Disordered" evidence="2">
    <location>
        <begin position="142"/>
        <end position="176"/>
    </location>
</feature>
<dbReference type="GO" id="GO:0005737">
    <property type="term" value="C:cytoplasm"/>
    <property type="evidence" value="ECO:0007669"/>
    <property type="project" value="TreeGrafter"/>
</dbReference>
<keyword evidence="3" id="KW-0472">Membrane</keyword>
<keyword evidence="3" id="KW-0812">Transmembrane</keyword>
<dbReference type="InterPro" id="IPR008984">
    <property type="entry name" value="SMAD_FHA_dom_sf"/>
</dbReference>
<dbReference type="OrthoDB" id="687730at2759"/>
<sequence>MNTASTTGAPQHPILVLEPVNSGFALKSFELPDQVRIKIGRQTGVTTAPSPSNGYFDSKVLSRVHAEVWSDSGKVFIRDLKSSNGTFLNGRRLSAEGVESDPFILNQNDSLEFGIDIMDEGGSLLHEKVACRIYISRMSYPTPGGSPQDTHAKLKTGSPPGSGSSHKTTTTTTTATAGQSANIDLIISRLQGELTRSQEANANLGILKQGLGDLEKSIVVSAKEDGSIPSPKSPEAPVQDTAAAVNYQKQLEEHTQAHKEEIAKLNKSLEETQAELDAYIQKTHLLEPLVAEDEILRRDIAQSIAELSKVRLERDMAKDSMNELINEHQQALEAMRKEQEINFAALETSHKDSMDRLVHEAAQAQEALTAKFHEDLALALQSVVPVPTPAPVEPEPVVPIVDISALEKELTLLQETVEKQTKQNLDMQEKVEKQSRQNQELQDTVEKQSKQNQELQKTMEKQTQQIQVLQEEKTTVSLALTEAKSEIVRTAKELKEAQERASREDLTSLTPTLASSAALSHHQNGHVASTTSTTTTISEGNVSKHELTWAQFMYSTKNGQHHLKQPSTVLMSGSVMLVGLGAYIFLRKTS</sequence>
<name>A0A9P6RAG3_9FUNG</name>
<accession>A0A9P6RAG3</accession>
<feature type="compositionally biased region" description="Polar residues" evidence="2">
    <location>
        <begin position="517"/>
        <end position="528"/>
    </location>
</feature>
<organism evidence="5 6">
    <name type="scientific">Linnemannia gamsii</name>
    <dbReference type="NCBI Taxonomy" id="64522"/>
    <lineage>
        <taxon>Eukaryota</taxon>
        <taxon>Fungi</taxon>
        <taxon>Fungi incertae sedis</taxon>
        <taxon>Mucoromycota</taxon>
        <taxon>Mortierellomycotina</taxon>
        <taxon>Mortierellomycetes</taxon>
        <taxon>Mortierellales</taxon>
        <taxon>Mortierellaceae</taxon>
        <taxon>Linnemannia</taxon>
    </lineage>
</organism>
<dbReference type="InterPro" id="IPR051176">
    <property type="entry name" value="Cent_Immune-Sig_Mod"/>
</dbReference>
<dbReference type="PANTHER" id="PTHR15715:SF37">
    <property type="entry name" value="LD47843P"/>
    <property type="match status" value="1"/>
</dbReference>
<dbReference type="Proteomes" id="UP000823405">
    <property type="component" value="Unassembled WGS sequence"/>
</dbReference>
<protein>
    <recommendedName>
        <fullName evidence="4">FHA domain-containing protein</fullName>
    </recommendedName>
</protein>
<dbReference type="SUPFAM" id="SSF49879">
    <property type="entry name" value="SMAD/FHA domain"/>
    <property type="match status" value="1"/>
</dbReference>
<dbReference type="PANTHER" id="PTHR15715">
    <property type="entry name" value="CENTROSOMAL PROTEIN OF 170 KDA"/>
    <property type="match status" value="1"/>
</dbReference>
<feature type="region of interest" description="Disordered" evidence="2">
    <location>
        <begin position="427"/>
        <end position="458"/>
    </location>
</feature>
<feature type="coiled-coil region" evidence="1">
    <location>
        <begin position="244"/>
        <end position="282"/>
    </location>
</feature>